<dbReference type="EMBL" id="RDOM01000399">
    <property type="protein sequence ID" value="MBF4274599.1"/>
    <property type="molecule type" value="Genomic_DNA"/>
</dbReference>
<proteinExistence type="predicted"/>
<evidence type="ECO:0000313" key="3">
    <source>
        <dbReference type="Proteomes" id="UP000722957"/>
    </source>
</evidence>
<comment type="caution">
    <text evidence="2">The sequence shown here is derived from an EMBL/GenBank/DDBJ whole genome shotgun (WGS) entry which is preliminary data.</text>
</comment>
<dbReference type="AlphaFoldDB" id="A0ABD4KTI3"/>
<feature type="non-terminal residue" evidence="2">
    <location>
        <position position="144"/>
    </location>
</feature>
<gene>
    <name evidence="2" type="ORF">EAY07_21855</name>
</gene>
<organism evidence="2 3">
    <name type="scientific">Vibrio anguillarum</name>
    <name type="common">Listonella anguillarum</name>
    <dbReference type="NCBI Taxonomy" id="55601"/>
    <lineage>
        <taxon>Bacteria</taxon>
        <taxon>Pseudomonadati</taxon>
        <taxon>Pseudomonadota</taxon>
        <taxon>Gammaproteobacteria</taxon>
        <taxon>Vibrionales</taxon>
        <taxon>Vibrionaceae</taxon>
        <taxon>Vibrio</taxon>
    </lineage>
</organism>
<evidence type="ECO:0000256" key="1">
    <source>
        <dbReference type="SAM" id="MobiDB-lite"/>
    </source>
</evidence>
<evidence type="ECO:0000313" key="2">
    <source>
        <dbReference type="EMBL" id="MBF4274599.1"/>
    </source>
</evidence>
<accession>A0ABD4KTI3</accession>
<dbReference type="Proteomes" id="UP000722957">
    <property type="component" value="Unassembled WGS sequence"/>
</dbReference>
<reference evidence="2 3" key="1">
    <citation type="journal article" date="2021" name="PeerJ">
        <title>Analysis of 44 Vibrio anguillarum genomes reveals high genetic diversity.</title>
        <authorList>
            <person name="Hansen M.J."/>
            <person name="Dalsgaard I."/>
        </authorList>
    </citation>
    <scope>NUCLEOTIDE SEQUENCE [LARGE SCALE GENOMIC DNA]</scope>
    <source>
        <strain evidence="2 3">17-16730-2A</strain>
    </source>
</reference>
<feature type="region of interest" description="Disordered" evidence="1">
    <location>
        <begin position="1"/>
        <end position="37"/>
    </location>
</feature>
<name>A0ABD4KTI3_VIBAN</name>
<sequence>GGAAGSATPTQSSAGYAPNIEETYVPEPVKPDTSDAPPKLQYEYCFEVACSDETFRNSVGYAFELANTQQEALIGRWQTEATEHGTKYIAHTAFDEPKKLAAKVASNALGISVPDNVQVKPIGSGVVREAFIPAVPSVQLGERL</sequence>
<feature type="non-terminal residue" evidence="2">
    <location>
        <position position="1"/>
    </location>
</feature>
<protein>
    <submittedName>
        <fullName evidence="2">S-type Pyocin domain-containing protein</fullName>
    </submittedName>
</protein>